<protein>
    <submittedName>
        <fullName evidence="2">Helix-turn-helix domain-containing protein</fullName>
    </submittedName>
</protein>
<dbReference type="RefSeq" id="WP_088818004.1">
    <property type="nucleotide sequence ID" value="NZ_FYEZ01000001.1"/>
</dbReference>
<name>A0A212TEK5_9MICO</name>
<dbReference type="CDD" id="cd00093">
    <property type="entry name" value="HTH_XRE"/>
    <property type="match status" value="1"/>
</dbReference>
<dbReference type="SMART" id="SM00530">
    <property type="entry name" value="HTH_XRE"/>
    <property type="match status" value="1"/>
</dbReference>
<accession>A0A212TEK5</accession>
<dbReference type="Proteomes" id="UP000198122">
    <property type="component" value="Unassembled WGS sequence"/>
</dbReference>
<evidence type="ECO:0000259" key="1">
    <source>
        <dbReference type="PROSITE" id="PS50943"/>
    </source>
</evidence>
<organism evidence="2 3">
    <name type="scientific">Kytococcus aerolatus</name>
    <dbReference type="NCBI Taxonomy" id="592308"/>
    <lineage>
        <taxon>Bacteria</taxon>
        <taxon>Bacillati</taxon>
        <taxon>Actinomycetota</taxon>
        <taxon>Actinomycetes</taxon>
        <taxon>Micrococcales</taxon>
        <taxon>Kytococcaceae</taxon>
        <taxon>Kytococcus</taxon>
    </lineage>
</organism>
<feature type="domain" description="HTH cro/C1-type" evidence="1">
    <location>
        <begin position="20"/>
        <end position="72"/>
    </location>
</feature>
<evidence type="ECO:0000313" key="2">
    <source>
        <dbReference type="EMBL" id="SNC64433.1"/>
    </source>
</evidence>
<dbReference type="SUPFAM" id="SSF47413">
    <property type="entry name" value="lambda repressor-like DNA-binding domains"/>
    <property type="match status" value="1"/>
</dbReference>
<gene>
    <name evidence="2" type="ORF">SAMN05445756_1110</name>
</gene>
<sequence length="102" mass="11033">MSTATPRPVVRAMRSMGEDLHRWRRLQGLSREVVADRAGVSLSTVKRIEAGQGASLEHVLRVARALGVMDSLVESVDPLASDVGRMRAVELLDGTAAGGRRR</sequence>
<dbReference type="InterPro" id="IPR010982">
    <property type="entry name" value="Lambda_DNA-bd_dom_sf"/>
</dbReference>
<dbReference type="OrthoDB" id="6637137at2"/>
<proteinExistence type="predicted"/>
<dbReference type="AlphaFoldDB" id="A0A212TEK5"/>
<dbReference type="Pfam" id="PF13560">
    <property type="entry name" value="HTH_31"/>
    <property type="match status" value="1"/>
</dbReference>
<keyword evidence="3" id="KW-1185">Reference proteome</keyword>
<dbReference type="Gene3D" id="1.10.260.40">
    <property type="entry name" value="lambda repressor-like DNA-binding domains"/>
    <property type="match status" value="1"/>
</dbReference>
<reference evidence="2 3" key="1">
    <citation type="submission" date="2017-06" db="EMBL/GenBank/DDBJ databases">
        <authorList>
            <person name="Kim H.J."/>
            <person name="Triplett B.A."/>
        </authorList>
    </citation>
    <scope>NUCLEOTIDE SEQUENCE [LARGE SCALE GENOMIC DNA]</scope>
    <source>
        <strain evidence="2 3">DSM 22179</strain>
    </source>
</reference>
<dbReference type="InterPro" id="IPR001387">
    <property type="entry name" value="Cro/C1-type_HTH"/>
</dbReference>
<dbReference type="PROSITE" id="PS50943">
    <property type="entry name" value="HTH_CROC1"/>
    <property type="match status" value="1"/>
</dbReference>
<dbReference type="EMBL" id="FYEZ01000001">
    <property type="protein sequence ID" value="SNC64433.1"/>
    <property type="molecule type" value="Genomic_DNA"/>
</dbReference>
<evidence type="ECO:0000313" key="3">
    <source>
        <dbReference type="Proteomes" id="UP000198122"/>
    </source>
</evidence>
<dbReference type="GO" id="GO:0003677">
    <property type="term" value="F:DNA binding"/>
    <property type="evidence" value="ECO:0007669"/>
    <property type="project" value="InterPro"/>
</dbReference>